<feature type="compositionally biased region" description="Low complexity" evidence="1">
    <location>
        <begin position="45"/>
        <end position="77"/>
    </location>
</feature>
<dbReference type="RefSeq" id="WP_146354903.1">
    <property type="nucleotide sequence ID" value="NZ_VOIR01000011.1"/>
</dbReference>
<evidence type="ECO:0000256" key="2">
    <source>
        <dbReference type="SAM" id="SignalP"/>
    </source>
</evidence>
<accession>A0A5M8QQ21</accession>
<feature type="signal peptide" evidence="2">
    <location>
        <begin position="1"/>
        <end position="29"/>
    </location>
</feature>
<evidence type="ECO:0000313" key="4">
    <source>
        <dbReference type="Proteomes" id="UP000323221"/>
    </source>
</evidence>
<protein>
    <submittedName>
        <fullName evidence="3">Uncharacterized protein</fullName>
    </submittedName>
</protein>
<proteinExistence type="predicted"/>
<gene>
    <name evidence="3" type="ORF">FQ330_02410</name>
</gene>
<keyword evidence="2" id="KW-0732">Signal</keyword>
<feature type="chain" id="PRO_5024296299" evidence="2">
    <location>
        <begin position="30"/>
        <end position="433"/>
    </location>
</feature>
<dbReference type="AlphaFoldDB" id="A0A5M8QQ21"/>
<reference evidence="3 4" key="1">
    <citation type="submission" date="2019-08" db="EMBL/GenBank/DDBJ databases">
        <title>Agrococcus lahaulensis sp. nov., isolated from a cold desert of the Indian Himalayas.</title>
        <authorList>
            <person name="Qu J.H."/>
        </authorList>
    </citation>
    <scope>NUCLEOTIDE SEQUENCE [LARGE SCALE GENOMIC DNA]</scope>
    <source>
        <strain evidence="3 4">NS18</strain>
    </source>
</reference>
<evidence type="ECO:0000313" key="3">
    <source>
        <dbReference type="EMBL" id="KAA6436282.1"/>
    </source>
</evidence>
<dbReference type="EMBL" id="VOIR01000011">
    <property type="protein sequence ID" value="KAA6436282.1"/>
    <property type="molecule type" value="Genomic_DNA"/>
</dbReference>
<dbReference type="Proteomes" id="UP000323221">
    <property type="component" value="Unassembled WGS sequence"/>
</dbReference>
<name>A0A5M8QQ21_9MICO</name>
<dbReference type="OrthoDB" id="5112252at2"/>
<dbReference type="PROSITE" id="PS51257">
    <property type="entry name" value="PROKAR_LIPOPROTEIN"/>
    <property type="match status" value="1"/>
</dbReference>
<sequence length="433" mass="44760">MRTPPRRRVATITLAAIAFGLATGVGACAQVGGAPPVAGESQGAPSPGVEPVPSGSRSPEPSAAPGSGPTARATPAADGTEVATRNGTMRIRVPDGWQVDDRSGLEVGAEGRQVWANRLTLTGPGGERLVYADGPGVEAAGEATDARTGVVARRGVAGGLVAVAFWEQPPDGMFVPCVVLLRADAEPSGAATVAFHGVERAHALTFWIEEETPRFATQAQVEAYLAQPAVAGALDVMETVRLDLVDPFALPADVGVVAGGTTLLPFETANGTSSMLVPMEWRIEEAGERVAAAGGGQVWHNRLTIALPDGRPVLVYADDALLPPGMPPGPQWRIGEVRPTADNWEAASWAVEREGGSPFVGVGLTDAGGGQWPHGTVCRPTLCRAFGSVPLTGDDVGAEHAVAWFDSDLEELMLLTVASLDALHDDPARMPPD</sequence>
<keyword evidence="4" id="KW-1185">Reference proteome</keyword>
<comment type="caution">
    <text evidence="3">The sequence shown here is derived from an EMBL/GenBank/DDBJ whole genome shotgun (WGS) entry which is preliminary data.</text>
</comment>
<organism evidence="3 4">
    <name type="scientific">Agrococcus sediminis</name>
    <dbReference type="NCBI Taxonomy" id="2599924"/>
    <lineage>
        <taxon>Bacteria</taxon>
        <taxon>Bacillati</taxon>
        <taxon>Actinomycetota</taxon>
        <taxon>Actinomycetes</taxon>
        <taxon>Micrococcales</taxon>
        <taxon>Microbacteriaceae</taxon>
        <taxon>Agrococcus</taxon>
    </lineage>
</organism>
<evidence type="ECO:0000256" key="1">
    <source>
        <dbReference type="SAM" id="MobiDB-lite"/>
    </source>
</evidence>
<feature type="region of interest" description="Disordered" evidence="1">
    <location>
        <begin position="32"/>
        <end position="95"/>
    </location>
</feature>